<evidence type="ECO:0008006" key="5">
    <source>
        <dbReference type="Google" id="ProtNLM"/>
    </source>
</evidence>
<evidence type="ECO:0000256" key="2">
    <source>
        <dbReference type="SAM" id="SignalP"/>
    </source>
</evidence>
<reference evidence="3 4" key="1">
    <citation type="submission" date="2019-02" db="EMBL/GenBank/DDBJ databases">
        <title>Genome sequencing of the rare red list fungi Antrodiella citrinella (Flaviporus citrinellus).</title>
        <authorList>
            <person name="Buettner E."/>
            <person name="Kellner H."/>
        </authorList>
    </citation>
    <scope>NUCLEOTIDE SEQUENCE [LARGE SCALE GENOMIC DNA]</scope>
    <source>
        <strain evidence="3 4">DSM 108506</strain>
    </source>
</reference>
<feature type="chain" id="PRO_5020938471" description="Blue (type 1) copper domain-containing protein" evidence="2">
    <location>
        <begin position="18"/>
        <end position="281"/>
    </location>
</feature>
<dbReference type="AlphaFoldDB" id="A0A4S4N695"/>
<accession>A0A4S4N695</accession>
<dbReference type="Gene3D" id="2.60.40.420">
    <property type="entry name" value="Cupredoxins - blue copper proteins"/>
    <property type="match status" value="1"/>
</dbReference>
<dbReference type="OrthoDB" id="1921208at2759"/>
<dbReference type="InterPro" id="IPR008972">
    <property type="entry name" value="Cupredoxin"/>
</dbReference>
<dbReference type="EMBL" id="SGPM01000002">
    <property type="protein sequence ID" value="THH33985.1"/>
    <property type="molecule type" value="Genomic_DNA"/>
</dbReference>
<sequence length="281" mass="27598">MFKLSAVILLLLPFVLASPQFRYVGRAGPTGFASLTETIEVGPGGNLGYSSTEVSSSNGGIIVFEFDSDTPHSVTQSSFEDPCTPLSGGFDSGLQSGGKTFSITITDSTKPVYYFCKSSTHCGQGMVGVINPTDGQGFDQFQAAALKIGSSETPLTDNGFVSGGVGATATAVPSAGAACTTTTAGSSTSVQCSGGDGSSGSDSSSGGSTAGSQSQSQGSGQGQTQSQSAPTPTSPGGATQSQSQSSSSGSSSQSQSNDAGRMIVGGGLGLAGAALIFGMFA</sequence>
<keyword evidence="2" id="KW-0732">Signal</keyword>
<evidence type="ECO:0000313" key="3">
    <source>
        <dbReference type="EMBL" id="THH33985.1"/>
    </source>
</evidence>
<proteinExistence type="predicted"/>
<protein>
    <recommendedName>
        <fullName evidence="5">Blue (type 1) copper domain-containing protein</fullName>
    </recommendedName>
</protein>
<dbReference type="PANTHER" id="PTHR34883:SF15">
    <property type="entry name" value="EXTRACELLULAR SERINE-RICH PROTEIN"/>
    <property type="match status" value="1"/>
</dbReference>
<feature type="compositionally biased region" description="Low complexity" evidence="1">
    <location>
        <begin position="199"/>
        <end position="256"/>
    </location>
</feature>
<dbReference type="InterPro" id="IPR052953">
    <property type="entry name" value="Ser-rich/MCO-related"/>
</dbReference>
<gene>
    <name evidence="3" type="ORF">EUX98_g318</name>
</gene>
<dbReference type="Proteomes" id="UP000308730">
    <property type="component" value="Unassembled WGS sequence"/>
</dbReference>
<feature type="signal peptide" evidence="2">
    <location>
        <begin position="1"/>
        <end position="17"/>
    </location>
</feature>
<evidence type="ECO:0000256" key="1">
    <source>
        <dbReference type="SAM" id="MobiDB-lite"/>
    </source>
</evidence>
<dbReference type="SUPFAM" id="SSF49503">
    <property type="entry name" value="Cupredoxins"/>
    <property type="match status" value="1"/>
</dbReference>
<feature type="region of interest" description="Disordered" evidence="1">
    <location>
        <begin position="180"/>
        <end position="264"/>
    </location>
</feature>
<keyword evidence="4" id="KW-1185">Reference proteome</keyword>
<organism evidence="3 4">
    <name type="scientific">Antrodiella citrinella</name>
    <dbReference type="NCBI Taxonomy" id="2447956"/>
    <lineage>
        <taxon>Eukaryota</taxon>
        <taxon>Fungi</taxon>
        <taxon>Dikarya</taxon>
        <taxon>Basidiomycota</taxon>
        <taxon>Agaricomycotina</taxon>
        <taxon>Agaricomycetes</taxon>
        <taxon>Polyporales</taxon>
        <taxon>Steccherinaceae</taxon>
        <taxon>Antrodiella</taxon>
    </lineage>
</organism>
<feature type="compositionally biased region" description="Low complexity" evidence="1">
    <location>
        <begin position="180"/>
        <end position="189"/>
    </location>
</feature>
<evidence type="ECO:0000313" key="4">
    <source>
        <dbReference type="Proteomes" id="UP000308730"/>
    </source>
</evidence>
<name>A0A4S4N695_9APHY</name>
<dbReference type="PANTHER" id="PTHR34883">
    <property type="entry name" value="SERINE-RICH PROTEIN, PUTATIVE-RELATED-RELATED"/>
    <property type="match status" value="1"/>
</dbReference>
<dbReference type="CDD" id="cd00920">
    <property type="entry name" value="Cupredoxin"/>
    <property type="match status" value="1"/>
</dbReference>
<comment type="caution">
    <text evidence="3">The sequence shown here is derived from an EMBL/GenBank/DDBJ whole genome shotgun (WGS) entry which is preliminary data.</text>
</comment>